<evidence type="ECO:0000256" key="1">
    <source>
        <dbReference type="SAM" id="MobiDB-lite"/>
    </source>
</evidence>
<comment type="caution">
    <text evidence="2">The sequence shown here is derived from an EMBL/GenBank/DDBJ whole genome shotgun (WGS) entry which is preliminary data.</text>
</comment>
<gene>
    <name evidence="2" type="ORF">L195_g027147</name>
</gene>
<dbReference type="EMBL" id="ASHM01023097">
    <property type="protein sequence ID" value="PNX71272.1"/>
    <property type="molecule type" value="Genomic_DNA"/>
</dbReference>
<evidence type="ECO:0000313" key="3">
    <source>
        <dbReference type="Proteomes" id="UP000236291"/>
    </source>
</evidence>
<reference evidence="2 3" key="1">
    <citation type="journal article" date="2014" name="Am. J. Bot.">
        <title>Genome assembly and annotation for red clover (Trifolium pratense; Fabaceae).</title>
        <authorList>
            <person name="Istvanek J."/>
            <person name="Jaros M."/>
            <person name="Krenek A."/>
            <person name="Repkova J."/>
        </authorList>
    </citation>
    <scope>NUCLEOTIDE SEQUENCE [LARGE SCALE GENOMIC DNA]</scope>
    <source>
        <strain evidence="3">cv. Tatra</strain>
        <tissue evidence="2">Young leaves</tissue>
    </source>
</reference>
<accession>A0A2K3KYA3</accession>
<sequence length="74" mass="8806">MWLGYDSDHAEMEDGRGGMEKEKRLTELVESGDGVRDFQESRITFEKLGLVMVVRESRLRIYVIDRNWRMRINV</sequence>
<reference evidence="2 3" key="2">
    <citation type="journal article" date="2017" name="Front. Plant Sci.">
        <title>Gene Classification and Mining of Molecular Markers Useful in Red Clover (Trifolium pratense) Breeding.</title>
        <authorList>
            <person name="Istvanek J."/>
            <person name="Dluhosova J."/>
            <person name="Dluhos P."/>
            <person name="Patkova L."/>
            <person name="Nedelnik J."/>
            <person name="Repkova J."/>
        </authorList>
    </citation>
    <scope>NUCLEOTIDE SEQUENCE [LARGE SCALE GENOMIC DNA]</scope>
    <source>
        <strain evidence="3">cv. Tatra</strain>
        <tissue evidence="2">Young leaves</tissue>
    </source>
</reference>
<protein>
    <submittedName>
        <fullName evidence="2">Uncharacterized protein</fullName>
    </submittedName>
</protein>
<evidence type="ECO:0000313" key="2">
    <source>
        <dbReference type="EMBL" id="PNX71272.1"/>
    </source>
</evidence>
<proteinExistence type="predicted"/>
<organism evidence="2 3">
    <name type="scientific">Trifolium pratense</name>
    <name type="common">Red clover</name>
    <dbReference type="NCBI Taxonomy" id="57577"/>
    <lineage>
        <taxon>Eukaryota</taxon>
        <taxon>Viridiplantae</taxon>
        <taxon>Streptophyta</taxon>
        <taxon>Embryophyta</taxon>
        <taxon>Tracheophyta</taxon>
        <taxon>Spermatophyta</taxon>
        <taxon>Magnoliopsida</taxon>
        <taxon>eudicotyledons</taxon>
        <taxon>Gunneridae</taxon>
        <taxon>Pentapetalae</taxon>
        <taxon>rosids</taxon>
        <taxon>fabids</taxon>
        <taxon>Fabales</taxon>
        <taxon>Fabaceae</taxon>
        <taxon>Papilionoideae</taxon>
        <taxon>50 kb inversion clade</taxon>
        <taxon>NPAAA clade</taxon>
        <taxon>Hologalegina</taxon>
        <taxon>IRL clade</taxon>
        <taxon>Trifolieae</taxon>
        <taxon>Trifolium</taxon>
    </lineage>
</organism>
<feature type="region of interest" description="Disordered" evidence="1">
    <location>
        <begin position="1"/>
        <end position="22"/>
    </location>
</feature>
<dbReference type="Proteomes" id="UP000236291">
    <property type="component" value="Unassembled WGS sequence"/>
</dbReference>
<dbReference type="AlphaFoldDB" id="A0A2K3KYA3"/>
<name>A0A2K3KYA3_TRIPR</name>